<dbReference type="EMBL" id="QGNW01002315">
    <property type="protein sequence ID" value="RVW21090.1"/>
    <property type="molecule type" value="Genomic_DNA"/>
</dbReference>
<organism evidence="2 3">
    <name type="scientific">Vitis vinifera</name>
    <name type="common">Grape</name>
    <dbReference type="NCBI Taxonomy" id="29760"/>
    <lineage>
        <taxon>Eukaryota</taxon>
        <taxon>Viridiplantae</taxon>
        <taxon>Streptophyta</taxon>
        <taxon>Embryophyta</taxon>
        <taxon>Tracheophyta</taxon>
        <taxon>Spermatophyta</taxon>
        <taxon>Magnoliopsida</taxon>
        <taxon>eudicotyledons</taxon>
        <taxon>Gunneridae</taxon>
        <taxon>Pentapetalae</taxon>
        <taxon>rosids</taxon>
        <taxon>Vitales</taxon>
        <taxon>Vitaceae</taxon>
        <taxon>Viteae</taxon>
        <taxon>Vitis</taxon>
    </lineage>
</organism>
<proteinExistence type="predicted"/>
<accession>A0A438CCW3</accession>
<evidence type="ECO:0000313" key="3">
    <source>
        <dbReference type="Proteomes" id="UP000288805"/>
    </source>
</evidence>
<evidence type="ECO:0000256" key="1">
    <source>
        <dbReference type="SAM" id="MobiDB-lite"/>
    </source>
</evidence>
<protein>
    <submittedName>
        <fullName evidence="2">Uncharacterized protein</fullName>
    </submittedName>
</protein>
<comment type="caution">
    <text evidence="2">The sequence shown here is derived from an EMBL/GenBank/DDBJ whole genome shotgun (WGS) entry which is preliminary data.</text>
</comment>
<name>A0A438CCW3_VITVI</name>
<sequence>MLESQPTEGFVMVSTKTSDEGIKRNVERQGITTETVKNESTRLFNSDGQRGQTHLTHAEGYPYENSNLSSSKTGEFNKEEIERLRNLLNSLEKQMDCVHLHNQDRVMGRMIGHAKENDRLYFLETKGGSSNQPSHSYLSNDFSLNKDDIWLQHFCLKTFTI</sequence>
<feature type="region of interest" description="Disordered" evidence="1">
    <location>
        <begin position="44"/>
        <end position="75"/>
    </location>
</feature>
<feature type="compositionally biased region" description="Polar residues" evidence="1">
    <location>
        <begin position="64"/>
        <end position="74"/>
    </location>
</feature>
<dbReference type="AlphaFoldDB" id="A0A438CCW3"/>
<gene>
    <name evidence="2" type="ORF">CK203_106161</name>
</gene>
<feature type="compositionally biased region" description="Polar residues" evidence="1">
    <location>
        <begin position="44"/>
        <end position="55"/>
    </location>
</feature>
<reference evidence="2 3" key="1">
    <citation type="journal article" date="2018" name="PLoS Genet.">
        <title>Population sequencing reveals clonal diversity and ancestral inbreeding in the grapevine cultivar Chardonnay.</title>
        <authorList>
            <person name="Roach M.J."/>
            <person name="Johnson D.L."/>
            <person name="Bohlmann J."/>
            <person name="van Vuuren H.J."/>
            <person name="Jones S.J."/>
            <person name="Pretorius I.S."/>
            <person name="Schmidt S.A."/>
            <person name="Borneman A.R."/>
        </authorList>
    </citation>
    <scope>NUCLEOTIDE SEQUENCE [LARGE SCALE GENOMIC DNA]</scope>
    <source>
        <strain evidence="3">cv. Chardonnay</strain>
        <tissue evidence="2">Leaf</tissue>
    </source>
</reference>
<dbReference type="Proteomes" id="UP000288805">
    <property type="component" value="Unassembled WGS sequence"/>
</dbReference>
<evidence type="ECO:0000313" key="2">
    <source>
        <dbReference type="EMBL" id="RVW21090.1"/>
    </source>
</evidence>